<dbReference type="Proteomes" id="UP000007151">
    <property type="component" value="Unassembled WGS sequence"/>
</dbReference>
<protein>
    <submittedName>
        <fullName evidence="1">Uncharacterized protein</fullName>
    </submittedName>
</protein>
<dbReference type="InParanoid" id="A0A212FKJ9"/>
<sequence>MQQCGFCSMLSGLLRRAMCVSSRRGSSESYYRELGDQDTLKIEDRLSMLSNDSDHIIKPPTVSVLLKAQPAVNRHLSNRPLLVLQNDPSQPAS</sequence>
<dbReference type="AlphaFoldDB" id="A0A212FKJ9"/>
<keyword evidence="2" id="KW-1185">Reference proteome</keyword>
<name>A0A212FKJ9_DANPL</name>
<reference evidence="1 2" key="1">
    <citation type="journal article" date="2011" name="Cell">
        <title>The monarch butterfly genome yields insights into long-distance migration.</title>
        <authorList>
            <person name="Zhan S."/>
            <person name="Merlin C."/>
            <person name="Boore J.L."/>
            <person name="Reppert S.M."/>
        </authorList>
    </citation>
    <scope>NUCLEOTIDE SEQUENCE [LARGE SCALE GENOMIC DNA]</scope>
    <source>
        <strain evidence="1">F-2</strain>
    </source>
</reference>
<gene>
    <name evidence="1" type="ORF">KGM_208373</name>
</gene>
<accession>A0A212FKJ9</accession>
<dbReference type="EMBL" id="AGBW02008029">
    <property type="protein sequence ID" value="OWR54275.1"/>
    <property type="molecule type" value="Genomic_DNA"/>
</dbReference>
<evidence type="ECO:0000313" key="2">
    <source>
        <dbReference type="Proteomes" id="UP000007151"/>
    </source>
</evidence>
<dbReference type="KEGG" id="dpl:KGM_208373"/>
<comment type="caution">
    <text evidence="1">The sequence shown here is derived from an EMBL/GenBank/DDBJ whole genome shotgun (WGS) entry which is preliminary data.</text>
</comment>
<organism evidence="1 2">
    <name type="scientific">Danaus plexippus plexippus</name>
    <dbReference type="NCBI Taxonomy" id="278856"/>
    <lineage>
        <taxon>Eukaryota</taxon>
        <taxon>Metazoa</taxon>
        <taxon>Ecdysozoa</taxon>
        <taxon>Arthropoda</taxon>
        <taxon>Hexapoda</taxon>
        <taxon>Insecta</taxon>
        <taxon>Pterygota</taxon>
        <taxon>Neoptera</taxon>
        <taxon>Endopterygota</taxon>
        <taxon>Lepidoptera</taxon>
        <taxon>Glossata</taxon>
        <taxon>Ditrysia</taxon>
        <taxon>Papilionoidea</taxon>
        <taxon>Nymphalidae</taxon>
        <taxon>Danainae</taxon>
        <taxon>Danaini</taxon>
        <taxon>Danaina</taxon>
        <taxon>Danaus</taxon>
        <taxon>Danaus</taxon>
    </lineage>
</organism>
<proteinExistence type="predicted"/>
<evidence type="ECO:0000313" key="1">
    <source>
        <dbReference type="EMBL" id="OWR54275.1"/>
    </source>
</evidence>